<dbReference type="PROSITE" id="PS50931">
    <property type="entry name" value="HTH_LYSR"/>
    <property type="match status" value="1"/>
</dbReference>
<evidence type="ECO:0000313" key="7">
    <source>
        <dbReference type="Proteomes" id="UP000241048"/>
    </source>
</evidence>
<keyword evidence="4" id="KW-0804">Transcription</keyword>
<dbReference type="Gene3D" id="3.40.190.290">
    <property type="match status" value="1"/>
</dbReference>
<dbReference type="EMBL" id="PYLO01000003">
    <property type="protein sequence ID" value="PST37097.1"/>
    <property type="molecule type" value="Genomic_DNA"/>
</dbReference>
<dbReference type="Pfam" id="PF03466">
    <property type="entry name" value="LysR_substrate"/>
    <property type="match status" value="1"/>
</dbReference>
<comment type="caution">
    <text evidence="6">The sequence shown here is derived from an EMBL/GenBank/DDBJ whole genome shotgun (WGS) entry which is preliminary data.</text>
</comment>
<dbReference type="SUPFAM" id="SSF53850">
    <property type="entry name" value="Periplasmic binding protein-like II"/>
    <property type="match status" value="1"/>
</dbReference>
<dbReference type="Gene3D" id="1.10.10.10">
    <property type="entry name" value="Winged helix-like DNA-binding domain superfamily/Winged helix DNA-binding domain"/>
    <property type="match status" value="1"/>
</dbReference>
<dbReference type="AlphaFoldDB" id="A0A2T3FP78"/>
<protein>
    <submittedName>
        <fullName evidence="6">LysR family transcriptional regulator</fullName>
    </submittedName>
</protein>
<proteinExistence type="inferred from homology"/>
<dbReference type="GO" id="GO:0032993">
    <property type="term" value="C:protein-DNA complex"/>
    <property type="evidence" value="ECO:0007669"/>
    <property type="project" value="TreeGrafter"/>
</dbReference>
<dbReference type="InterPro" id="IPR005119">
    <property type="entry name" value="LysR_subst-bd"/>
</dbReference>
<dbReference type="FunFam" id="1.10.10.10:FF:000001">
    <property type="entry name" value="LysR family transcriptional regulator"/>
    <property type="match status" value="1"/>
</dbReference>
<comment type="similarity">
    <text evidence="1">Belongs to the LysR transcriptional regulatory family.</text>
</comment>
<evidence type="ECO:0000259" key="5">
    <source>
        <dbReference type="PROSITE" id="PS50931"/>
    </source>
</evidence>
<dbReference type="GO" id="GO:0003700">
    <property type="term" value="F:DNA-binding transcription factor activity"/>
    <property type="evidence" value="ECO:0007669"/>
    <property type="project" value="InterPro"/>
</dbReference>
<dbReference type="Pfam" id="PF00126">
    <property type="entry name" value="HTH_1"/>
    <property type="match status" value="1"/>
</dbReference>
<dbReference type="Proteomes" id="UP000241048">
    <property type="component" value="Unassembled WGS sequence"/>
</dbReference>
<evidence type="ECO:0000313" key="6">
    <source>
        <dbReference type="EMBL" id="PST37097.1"/>
    </source>
</evidence>
<dbReference type="CDD" id="cd05466">
    <property type="entry name" value="PBP2_LTTR_substrate"/>
    <property type="match status" value="1"/>
</dbReference>
<organism evidence="6 7">
    <name type="scientific">Clostridium fessum</name>
    <dbReference type="NCBI Taxonomy" id="2126740"/>
    <lineage>
        <taxon>Bacteria</taxon>
        <taxon>Bacillati</taxon>
        <taxon>Bacillota</taxon>
        <taxon>Clostridia</taxon>
        <taxon>Eubacteriales</taxon>
        <taxon>Clostridiaceae</taxon>
        <taxon>Clostridium</taxon>
    </lineage>
</organism>
<dbReference type="GO" id="GO:0003677">
    <property type="term" value="F:DNA binding"/>
    <property type="evidence" value="ECO:0007669"/>
    <property type="project" value="UniProtKB-KW"/>
</dbReference>
<feature type="domain" description="HTH lysR-type" evidence="5">
    <location>
        <begin position="5"/>
        <end position="62"/>
    </location>
</feature>
<evidence type="ECO:0000256" key="2">
    <source>
        <dbReference type="ARBA" id="ARBA00023015"/>
    </source>
</evidence>
<sequence>MKYDINFRHLEYFIKVARLGSINKAAQALYISQPYLGKIMHDLEENLGARLFNRSRSGVTLTPEGMEFLTHSEKIIDEMEQLWFQKKKEQIKISDPLAVSMTRFSHIMESFSEIVLRHRDQPSFSHRLYEGNSDEVIEDVVSGRVDVGVFHFDSRKRREMEALLESKGLEYHFLANIEPHIIISRKHPLLLQQKPVNLHTLAEYGFLWYLGQCDDYIYQLLSEGDQDAEKMRSKITYLSSRATLMYMISISDCYSIGIHDFAKQEASYHSTSIPIPNCGFMLEFGYAMRKDTPMTAIVQEFIYDLKKKLL</sequence>
<dbReference type="PRINTS" id="PR00039">
    <property type="entry name" value="HTHLYSR"/>
</dbReference>
<evidence type="ECO:0000256" key="1">
    <source>
        <dbReference type="ARBA" id="ARBA00009437"/>
    </source>
</evidence>
<gene>
    <name evidence="6" type="ORF">C7U56_11235</name>
</gene>
<name>A0A2T3FP78_9CLOT</name>
<keyword evidence="3" id="KW-0238">DNA-binding</keyword>
<dbReference type="InterPro" id="IPR000847">
    <property type="entry name" value="LysR_HTH_N"/>
</dbReference>
<keyword evidence="7" id="KW-1185">Reference proteome</keyword>
<dbReference type="SUPFAM" id="SSF46785">
    <property type="entry name" value="Winged helix' DNA-binding domain"/>
    <property type="match status" value="1"/>
</dbReference>
<dbReference type="InterPro" id="IPR036390">
    <property type="entry name" value="WH_DNA-bd_sf"/>
</dbReference>
<dbReference type="PANTHER" id="PTHR30346:SF0">
    <property type="entry name" value="HCA OPERON TRANSCRIPTIONAL ACTIVATOR HCAR"/>
    <property type="match status" value="1"/>
</dbReference>
<dbReference type="InterPro" id="IPR036388">
    <property type="entry name" value="WH-like_DNA-bd_sf"/>
</dbReference>
<accession>A0A2T3FP78</accession>
<dbReference type="PANTHER" id="PTHR30346">
    <property type="entry name" value="TRANSCRIPTIONAL DUAL REGULATOR HCAR-RELATED"/>
    <property type="match status" value="1"/>
</dbReference>
<keyword evidence="2" id="KW-0805">Transcription regulation</keyword>
<evidence type="ECO:0000256" key="4">
    <source>
        <dbReference type="ARBA" id="ARBA00023163"/>
    </source>
</evidence>
<reference evidence="6 7" key="1">
    <citation type="submission" date="2018-03" db="EMBL/GenBank/DDBJ databases">
        <title>Lachnoclostridium SNUG30386 gen.nov., sp.nov., isolated from human faeces.</title>
        <authorList>
            <person name="Seo B."/>
            <person name="Jeon K."/>
            <person name="Ko G."/>
        </authorList>
    </citation>
    <scope>NUCLEOTIDE SEQUENCE [LARGE SCALE GENOMIC DNA]</scope>
    <source>
        <strain evidence="6 7">SNUG30386</strain>
    </source>
</reference>
<dbReference type="RefSeq" id="WP_107001280.1">
    <property type="nucleotide sequence ID" value="NZ_JAQCTY010000001.1"/>
</dbReference>
<evidence type="ECO:0000256" key="3">
    <source>
        <dbReference type="ARBA" id="ARBA00023125"/>
    </source>
</evidence>